<dbReference type="Pfam" id="PF00155">
    <property type="entry name" value="Aminotran_1_2"/>
    <property type="match status" value="1"/>
</dbReference>
<dbReference type="InterPro" id="IPR015422">
    <property type="entry name" value="PyrdxlP-dep_Trfase_small"/>
</dbReference>
<dbReference type="PANTHER" id="PTHR43807">
    <property type="entry name" value="FI04487P"/>
    <property type="match status" value="1"/>
</dbReference>
<keyword evidence="9" id="KW-1185">Reference proteome</keyword>
<evidence type="ECO:0000256" key="6">
    <source>
        <dbReference type="RuleBase" id="RU000481"/>
    </source>
</evidence>
<keyword evidence="5" id="KW-0663">Pyridoxal phosphate</keyword>
<evidence type="ECO:0000259" key="7">
    <source>
        <dbReference type="Pfam" id="PF00155"/>
    </source>
</evidence>
<dbReference type="AlphaFoldDB" id="A0A975BDR0"/>
<evidence type="ECO:0000313" key="9">
    <source>
        <dbReference type="Proteomes" id="UP000663720"/>
    </source>
</evidence>
<dbReference type="PANTHER" id="PTHR43807:SF20">
    <property type="entry name" value="FI04487P"/>
    <property type="match status" value="1"/>
</dbReference>
<dbReference type="PROSITE" id="PS00105">
    <property type="entry name" value="AA_TRANSFER_CLASS_1"/>
    <property type="match status" value="1"/>
</dbReference>
<proteinExistence type="inferred from homology"/>
<dbReference type="KEGG" id="dli:dnl_61940"/>
<dbReference type="InterPro" id="IPR004839">
    <property type="entry name" value="Aminotransferase_I/II_large"/>
</dbReference>
<protein>
    <recommendedName>
        <fullName evidence="6">Aminotransferase</fullName>
        <ecNumber evidence="6">2.6.1.-</ecNumber>
    </recommendedName>
</protein>
<dbReference type="EC" id="2.6.1.-" evidence="6"/>
<comment type="cofactor">
    <cofactor evidence="1 6">
        <name>pyridoxal 5'-phosphate</name>
        <dbReference type="ChEBI" id="CHEBI:597326"/>
    </cofactor>
</comment>
<reference evidence="8" key="1">
    <citation type="journal article" date="2021" name="Microb. Physiol.">
        <title>Proteogenomic Insights into the Physiology of Marine, Sulfate-Reducing, Filamentous Desulfonema limicola and Desulfonema magnum.</title>
        <authorList>
            <person name="Schnaars V."/>
            <person name="Wohlbrand L."/>
            <person name="Scheve S."/>
            <person name="Hinrichs C."/>
            <person name="Reinhardt R."/>
            <person name="Rabus R."/>
        </authorList>
    </citation>
    <scope>NUCLEOTIDE SEQUENCE</scope>
    <source>
        <strain evidence="8">5ac10</strain>
    </source>
</reference>
<evidence type="ECO:0000256" key="3">
    <source>
        <dbReference type="ARBA" id="ARBA00022576"/>
    </source>
</evidence>
<name>A0A975BDR0_9BACT</name>
<sequence length="387" mass="43116">MPDIALRLNQFTESVIREMTRIANTHNAINLSQGFPDFDPPAELVEAGKKALDNGFHQYAVTWGAPGFRQALAQKQKQWMGLELDPDSNIVVTCGGTEAMMTAMMTACNPGDKVIVFSPFYENYGADTILSGAQPVYVPLYPPEFNFDPDELRKAFEQGVKALVLCNPSNPAGKVFTLEELQYIADLAQEFDAFVITDEVYEHIVYEPYKHIYIAGLPGMFDRTISTSSLSKTYSITGWRLGYVIASEAVINGAKKVHDFLTVGAAAPLQEAAITALNFPKTYYEELLAGYTRRREIFLSCLDMAELKYTTPQGAYYVLVDISDFGFKNDTEFCRWMAKEIGVAAVPGSSFFHEPVTHLVRFHFAKQESTLRAAGERLLKIRKAGSI</sequence>
<dbReference type="Proteomes" id="UP000663720">
    <property type="component" value="Chromosome"/>
</dbReference>
<evidence type="ECO:0000256" key="4">
    <source>
        <dbReference type="ARBA" id="ARBA00022679"/>
    </source>
</evidence>
<feature type="domain" description="Aminotransferase class I/classII large" evidence="7">
    <location>
        <begin position="28"/>
        <end position="377"/>
    </location>
</feature>
<dbReference type="EMBL" id="CP061799">
    <property type="protein sequence ID" value="QTA83779.1"/>
    <property type="molecule type" value="Genomic_DNA"/>
</dbReference>
<dbReference type="CDD" id="cd00609">
    <property type="entry name" value="AAT_like"/>
    <property type="match status" value="1"/>
</dbReference>
<evidence type="ECO:0000256" key="1">
    <source>
        <dbReference type="ARBA" id="ARBA00001933"/>
    </source>
</evidence>
<keyword evidence="3 6" id="KW-0032">Aminotransferase</keyword>
<dbReference type="InterPro" id="IPR004838">
    <property type="entry name" value="NHTrfase_class1_PyrdxlP-BS"/>
</dbReference>
<dbReference type="Gene3D" id="3.90.1150.10">
    <property type="entry name" value="Aspartate Aminotransferase, domain 1"/>
    <property type="match status" value="1"/>
</dbReference>
<dbReference type="FunFam" id="3.40.640.10:FF:000033">
    <property type="entry name" value="Aspartate aminotransferase"/>
    <property type="match status" value="1"/>
</dbReference>
<dbReference type="SUPFAM" id="SSF53383">
    <property type="entry name" value="PLP-dependent transferases"/>
    <property type="match status" value="1"/>
</dbReference>
<dbReference type="GO" id="GO:0005737">
    <property type="term" value="C:cytoplasm"/>
    <property type="evidence" value="ECO:0007669"/>
    <property type="project" value="TreeGrafter"/>
</dbReference>
<dbReference type="InterPro" id="IPR015424">
    <property type="entry name" value="PyrdxlP-dep_Trfase"/>
</dbReference>
<evidence type="ECO:0000256" key="2">
    <source>
        <dbReference type="ARBA" id="ARBA00007441"/>
    </source>
</evidence>
<dbReference type="GO" id="GO:0016212">
    <property type="term" value="F:kynurenine-oxoglutarate transaminase activity"/>
    <property type="evidence" value="ECO:0007669"/>
    <property type="project" value="TreeGrafter"/>
</dbReference>
<dbReference type="Gene3D" id="3.40.640.10">
    <property type="entry name" value="Type I PLP-dependent aspartate aminotransferase-like (Major domain)"/>
    <property type="match status" value="1"/>
</dbReference>
<organism evidence="8 9">
    <name type="scientific">Desulfonema limicola</name>
    <dbReference type="NCBI Taxonomy" id="45656"/>
    <lineage>
        <taxon>Bacteria</taxon>
        <taxon>Pseudomonadati</taxon>
        <taxon>Thermodesulfobacteriota</taxon>
        <taxon>Desulfobacteria</taxon>
        <taxon>Desulfobacterales</taxon>
        <taxon>Desulfococcaceae</taxon>
        <taxon>Desulfonema</taxon>
    </lineage>
</organism>
<evidence type="ECO:0000256" key="5">
    <source>
        <dbReference type="ARBA" id="ARBA00022898"/>
    </source>
</evidence>
<dbReference type="GO" id="GO:0030170">
    <property type="term" value="F:pyridoxal phosphate binding"/>
    <property type="evidence" value="ECO:0007669"/>
    <property type="project" value="InterPro"/>
</dbReference>
<dbReference type="InterPro" id="IPR051326">
    <property type="entry name" value="Kynurenine-oxoglutarate_AT"/>
</dbReference>
<evidence type="ECO:0000313" key="8">
    <source>
        <dbReference type="EMBL" id="QTA83779.1"/>
    </source>
</evidence>
<comment type="similarity">
    <text evidence="2 6">Belongs to the class-I pyridoxal-phosphate-dependent aminotransferase family.</text>
</comment>
<dbReference type="RefSeq" id="WP_207689578.1">
    <property type="nucleotide sequence ID" value="NZ_CP061799.1"/>
</dbReference>
<dbReference type="InterPro" id="IPR015421">
    <property type="entry name" value="PyrdxlP-dep_Trfase_major"/>
</dbReference>
<accession>A0A975BDR0</accession>
<keyword evidence="4 6" id="KW-0808">Transferase</keyword>
<gene>
    <name evidence="8" type="ORF">dnl_61940</name>
</gene>